<organism evidence="2 3">
    <name type="scientific">Paraglomus brasilianum</name>
    <dbReference type="NCBI Taxonomy" id="144538"/>
    <lineage>
        <taxon>Eukaryota</taxon>
        <taxon>Fungi</taxon>
        <taxon>Fungi incertae sedis</taxon>
        <taxon>Mucoromycota</taxon>
        <taxon>Glomeromycotina</taxon>
        <taxon>Glomeromycetes</taxon>
        <taxon>Paraglomerales</taxon>
        <taxon>Paraglomeraceae</taxon>
        <taxon>Paraglomus</taxon>
    </lineage>
</organism>
<accession>A0A9N9A8W9</accession>
<proteinExistence type="predicted"/>
<dbReference type="OrthoDB" id="2417244at2759"/>
<evidence type="ECO:0000313" key="2">
    <source>
        <dbReference type="EMBL" id="CAG8521650.1"/>
    </source>
</evidence>
<reference evidence="2" key="1">
    <citation type="submission" date="2021-06" db="EMBL/GenBank/DDBJ databases">
        <authorList>
            <person name="Kallberg Y."/>
            <person name="Tangrot J."/>
            <person name="Rosling A."/>
        </authorList>
    </citation>
    <scope>NUCLEOTIDE SEQUENCE</scope>
    <source>
        <strain evidence="2">BR232B</strain>
    </source>
</reference>
<comment type="caution">
    <text evidence="2">The sequence shown here is derived from an EMBL/GenBank/DDBJ whole genome shotgun (WGS) entry which is preliminary data.</text>
</comment>
<dbReference type="AlphaFoldDB" id="A0A9N9A8W9"/>
<sequence length="265" mass="30766">MSNMSDSTFPTFNTSSSQTDMDGSGVDRGETPTQKTNDQISTDDRSVQFPSTYSPSKSKSGSDAKERALESWELFRDEYVDAPKSSEAQYTSLDSHNKSSKRTNKVSLPKLQDVPCHLFDQLKDELRDFTEKDMWRLSTDLRETFAKLFGITKIFPLYLDLSEFVMRFLDENECLFMWNEMECSIIYMGSDLEEGITNYLIHPNRMCYIIEDTFERVPVDEYEHQLEEEFKNHMEEGLKKKISEAKANLAVPKGKKTRKKSRKNK</sequence>
<gene>
    <name evidence="2" type="ORF">PBRASI_LOCUS3656</name>
</gene>
<feature type="region of interest" description="Disordered" evidence="1">
    <location>
        <begin position="1"/>
        <end position="65"/>
    </location>
</feature>
<feature type="compositionally biased region" description="Polar residues" evidence="1">
    <location>
        <begin position="31"/>
        <end position="40"/>
    </location>
</feature>
<dbReference type="EMBL" id="CAJVPI010000338">
    <property type="protein sequence ID" value="CAG8521650.1"/>
    <property type="molecule type" value="Genomic_DNA"/>
</dbReference>
<feature type="compositionally biased region" description="Polar residues" evidence="1">
    <location>
        <begin position="1"/>
        <end position="21"/>
    </location>
</feature>
<keyword evidence="3" id="KW-1185">Reference proteome</keyword>
<feature type="compositionally biased region" description="Low complexity" evidence="1">
    <location>
        <begin position="50"/>
        <end position="59"/>
    </location>
</feature>
<name>A0A9N9A8W9_9GLOM</name>
<evidence type="ECO:0000313" key="3">
    <source>
        <dbReference type="Proteomes" id="UP000789739"/>
    </source>
</evidence>
<evidence type="ECO:0000256" key="1">
    <source>
        <dbReference type="SAM" id="MobiDB-lite"/>
    </source>
</evidence>
<dbReference type="Proteomes" id="UP000789739">
    <property type="component" value="Unassembled WGS sequence"/>
</dbReference>
<protein>
    <submittedName>
        <fullName evidence="2">2469_t:CDS:1</fullName>
    </submittedName>
</protein>